<dbReference type="Proteomes" id="UP000474778">
    <property type="component" value="Unassembled WGS sequence"/>
</dbReference>
<dbReference type="EMBL" id="WRPA01000012">
    <property type="protein sequence ID" value="MXR69817.1"/>
    <property type="molecule type" value="Genomic_DNA"/>
</dbReference>
<feature type="region of interest" description="Disordered" evidence="1">
    <location>
        <begin position="84"/>
        <end position="104"/>
    </location>
</feature>
<organism evidence="2 3">
    <name type="scientific">Shewanella insulae</name>
    <dbReference type="NCBI Taxonomy" id="2681496"/>
    <lineage>
        <taxon>Bacteria</taxon>
        <taxon>Pseudomonadati</taxon>
        <taxon>Pseudomonadota</taxon>
        <taxon>Gammaproteobacteria</taxon>
        <taxon>Alteromonadales</taxon>
        <taxon>Shewanellaceae</taxon>
        <taxon>Shewanella</taxon>
    </lineage>
</organism>
<evidence type="ECO:0000313" key="2">
    <source>
        <dbReference type="EMBL" id="MXR69817.1"/>
    </source>
</evidence>
<gene>
    <name evidence="2" type="ORF">GNT65_14235</name>
</gene>
<dbReference type="AlphaFoldDB" id="A0A6L7HZU0"/>
<accession>A0A6L7HZU0</accession>
<name>A0A6L7HZU0_9GAMM</name>
<keyword evidence="3" id="KW-1185">Reference proteome</keyword>
<evidence type="ECO:0000313" key="3">
    <source>
        <dbReference type="Proteomes" id="UP000474778"/>
    </source>
</evidence>
<comment type="caution">
    <text evidence="2">The sequence shown here is derived from an EMBL/GenBank/DDBJ whole genome shotgun (WGS) entry which is preliminary data.</text>
</comment>
<protein>
    <submittedName>
        <fullName evidence="2">Uncharacterized protein</fullName>
    </submittedName>
</protein>
<proteinExistence type="predicted"/>
<reference evidence="2 3" key="1">
    <citation type="submission" date="2019-12" db="EMBL/GenBank/DDBJ databases">
        <title>Shewanella insulae sp. nov., isolated from a tidal flat.</title>
        <authorList>
            <person name="Yoon J.-H."/>
        </authorList>
    </citation>
    <scope>NUCLEOTIDE SEQUENCE [LARGE SCALE GENOMIC DNA]</scope>
    <source>
        <strain evidence="2 3">JBTF-M18</strain>
    </source>
</reference>
<evidence type="ECO:0000256" key="1">
    <source>
        <dbReference type="SAM" id="MobiDB-lite"/>
    </source>
</evidence>
<sequence length="104" mass="12034">MLAFPKEALKMQTQVLNNGLLSFEDRRVSQAHANEHWDRLTTAQRFAFYTLAKLGYQLLFVRQTPTTSTAIAKQEDQLATIDDEGDIDFNPDVVLRERRPPRKQ</sequence>